<dbReference type="PANTHER" id="PTHR40429:SF1">
    <property type="entry name" value="FLAGELLAR ASSOCIATED PROTEIN"/>
    <property type="match status" value="1"/>
</dbReference>
<dbReference type="AlphaFoldDB" id="A0A835W8X1"/>
<proteinExistence type="predicted"/>
<evidence type="ECO:0000313" key="4">
    <source>
        <dbReference type="Proteomes" id="UP000613740"/>
    </source>
</evidence>
<protein>
    <submittedName>
        <fullName evidence="3">Uncharacterized protein</fullName>
    </submittedName>
</protein>
<keyword evidence="2" id="KW-0472">Membrane</keyword>
<keyword evidence="2" id="KW-0812">Transmembrane</keyword>
<dbReference type="OrthoDB" id="406368at2759"/>
<organism evidence="3 4">
    <name type="scientific">Chlamydomonas schloesseri</name>
    <dbReference type="NCBI Taxonomy" id="2026947"/>
    <lineage>
        <taxon>Eukaryota</taxon>
        <taxon>Viridiplantae</taxon>
        <taxon>Chlorophyta</taxon>
        <taxon>core chlorophytes</taxon>
        <taxon>Chlorophyceae</taxon>
        <taxon>CS clade</taxon>
        <taxon>Chlamydomonadales</taxon>
        <taxon>Chlamydomonadaceae</taxon>
        <taxon>Chlamydomonas</taxon>
    </lineage>
</organism>
<feature type="region of interest" description="Disordered" evidence="1">
    <location>
        <begin position="199"/>
        <end position="233"/>
    </location>
</feature>
<gene>
    <name evidence="3" type="ORF">HYH02_009870</name>
</gene>
<feature type="region of interest" description="Disordered" evidence="1">
    <location>
        <begin position="1"/>
        <end position="26"/>
    </location>
</feature>
<feature type="region of interest" description="Disordered" evidence="1">
    <location>
        <begin position="92"/>
        <end position="111"/>
    </location>
</feature>
<accession>A0A835W8X1</accession>
<evidence type="ECO:0000256" key="2">
    <source>
        <dbReference type="SAM" id="Phobius"/>
    </source>
</evidence>
<comment type="caution">
    <text evidence="3">The sequence shown here is derived from an EMBL/GenBank/DDBJ whole genome shotgun (WGS) entry which is preliminary data.</text>
</comment>
<dbReference type="PANTHER" id="PTHR40429">
    <property type="entry name" value="FLAGELLAR ASSOCIATED PROTEIN"/>
    <property type="match status" value="1"/>
</dbReference>
<evidence type="ECO:0000313" key="3">
    <source>
        <dbReference type="EMBL" id="KAG2442079.1"/>
    </source>
</evidence>
<reference evidence="3" key="1">
    <citation type="journal article" date="2020" name="bioRxiv">
        <title>Comparative genomics of Chlamydomonas.</title>
        <authorList>
            <person name="Craig R.J."/>
            <person name="Hasan A.R."/>
            <person name="Ness R.W."/>
            <person name="Keightley P.D."/>
        </authorList>
    </citation>
    <scope>NUCLEOTIDE SEQUENCE</scope>
    <source>
        <strain evidence="3">CCAP 11/173</strain>
    </source>
</reference>
<name>A0A835W8X1_9CHLO</name>
<dbReference type="Proteomes" id="UP000613740">
    <property type="component" value="Unassembled WGS sequence"/>
</dbReference>
<evidence type="ECO:0000256" key="1">
    <source>
        <dbReference type="SAM" id="MobiDB-lite"/>
    </source>
</evidence>
<feature type="transmembrane region" description="Helical" evidence="2">
    <location>
        <begin position="155"/>
        <end position="175"/>
    </location>
</feature>
<feature type="compositionally biased region" description="Polar residues" evidence="1">
    <location>
        <begin position="1"/>
        <end position="13"/>
    </location>
</feature>
<dbReference type="EMBL" id="JAEHOD010000034">
    <property type="protein sequence ID" value="KAG2442079.1"/>
    <property type="molecule type" value="Genomic_DNA"/>
</dbReference>
<keyword evidence="4" id="KW-1185">Reference proteome</keyword>
<feature type="compositionally biased region" description="Polar residues" evidence="1">
    <location>
        <begin position="220"/>
        <end position="232"/>
    </location>
</feature>
<sequence length="259" mass="28117">MAGPGSSPTGSPRRQNKQPGVAYSTLGPSFYAHRHSAASYSFSKEPLKERTEVSAYDTAGPGPCEYDWGEGIPHVTSGRTVTPSRNAYTDWASDSTSRSRLGLPAQPHTLPPGPGLYLRSGSSYHLTGSQQANTQWRNSTMAGWQAYCRRWGPVAAAPVVVLVLVVVVVVVVVAVRRGGRFRGHWECRTPMVVSREHERERLGVHSPGPMTAAPVDSVGRQLSSTRKTQPRCTFSRAGRFSNVPRRAAEEVPGPGAYNY</sequence>
<keyword evidence="2" id="KW-1133">Transmembrane helix</keyword>